<keyword evidence="1" id="KW-0732">Signal</keyword>
<dbReference type="EMBL" id="JAHYBZ010000003">
    <property type="protein sequence ID" value="MBW6398186.1"/>
    <property type="molecule type" value="Genomic_DNA"/>
</dbReference>
<reference evidence="2 3" key="1">
    <citation type="submission" date="2021-07" db="EMBL/GenBank/DDBJ databases">
        <authorList>
            <person name="So Y."/>
        </authorList>
    </citation>
    <scope>NUCLEOTIDE SEQUENCE [LARGE SCALE GENOMIC DNA]</scope>
    <source>
        <strain evidence="2 3">HJA6</strain>
    </source>
</reference>
<accession>A0ABS7A7A8</accession>
<name>A0ABS7A7A8_9PROT</name>
<dbReference type="Pfam" id="PF09982">
    <property type="entry name" value="LpxR"/>
    <property type="match status" value="1"/>
</dbReference>
<evidence type="ECO:0000256" key="1">
    <source>
        <dbReference type="SAM" id="SignalP"/>
    </source>
</evidence>
<feature type="chain" id="PRO_5045206763" evidence="1">
    <location>
        <begin position="25"/>
        <end position="335"/>
    </location>
</feature>
<organism evidence="2 3">
    <name type="scientific">Roseomonas alba</name>
    <dbReference type="NCBI Taxonomy" id="2846776"/>
    <lineage>
        <taxon>Bacteria</taxon>
        <taxon>Pseudomonadati</taxon>
        <taxon>Pseudomonadota</taxon>
        <taxon>Alphaproteobacteria</taxon>
        <taxon>Acetobacterales</taxon>
        <taxon>Roseomonadaceae</taxon>
        <taxon>Roseomonas</taxon>
    </lineage>
</organism>
<sequence length="335" mass="36957">MRRHACLIATTGLALALSTIPARAQDVIPPPQYGTFTFTYENDLLAGTDRYYTSGFQAAWRSTPFTAPSWAGFLTDGSALVFPDGGAPRWGVAFGQNIFTPDDTLLRNPDPTDRPYAGWLYGAFNISSTSPTSYGSIELQLGVVGPSALGEQTQNNVHDFLNIDRAYGWNYQLKDEPGVNLILTRQWRYNSEPVWDDVAIGFVPSLTASVGNVQTYASAGLMVRAGNDLTADFGPPRMRPSVTGSAFYDADRRWGWYVFAGFDVRAVAHDIFLDGNTWRDSRSVEKENLVGEASAGFAFFMPFARLTLSYAARTREFQTQQESAQFGSISLSFQF</sequence>
<proteinExistence type="predicted"/>
<dbReference type="RefSeq" id="WP_219762799.1">
    <property type="nucleotide sequence ID" value="NZ_JAHYBZ010000003.1"/>
</dbReference>
<evidence type="ECO:0000313" key="3">
    <source>
        <dbReference type="Proteomes" id="UP001196565"/>
    </source>
</evidence>
<dbReference type="Proteomes" id="UP001196565">
    <property type="component" value="Unassembled WGS sequence"/>
</dbReference>
<dbReference type="InterPro" id="IPR037107">
    <property type="entry name" value="Put_OMP_sf"/>
</dbReference>
<keyword evidence="3" id="KW-1185">Reference proteome</keyword>
<dbReference type="Gene3D" id="2.40.128.140">
    <property type="entry name" value="Outer membrane protein"/>
    <property type="match status" value="1"/>
</dbReference>
<gene>
    <name evidence="2" type="ORF">KPL78_10035</name>
</gene>
<dbReference type="InterPro" id="IPR018707">
    <property type="entry name" value="LpxR"/>
</dbReference>
<protein>
    <submittedName>
        <fullName evidence="2">Lipid A deacylase LpxR family protein</fullName>
    </submittedName>
</protein>
<feature type="signal peptide" evidence="1">
    <location>
        <begin position="1"/>
        <end position="24"/>
    </location>
</feature>
<evidence type="ECO:0000313" key="2">
    <source>
        <dbReference type="EMBL" id="MBW6398186.1"/>
    </source>
</evidence>
<comment type="caution">
    <text evidence="2">The sequence shown here is derived from an EMBL/GenBank/DDBJ whole genome shotgun (WGS) entry which is preliminary data.</text>
</comment>